<proteinExistence type="predicted"/>
<name>A0A371XC99_9HYPH</name>
<dbReference type="PROSITE" id="PS51257">
    <property type="entry name" value="PROKAR_LIPOPROTEIN"/>
    <property type="match status" value="1"/>
</dbReference>
<dbReference type="InterPro" id="IPR007485">
    <property type="entry name" value="LPS_assembly_LptE"/>
</dbReference>
<protein>
    <recommendedName>
        <fullName evidence="4">LPS-assembly lipoprotein</fullName>
    </recommendedName>
</protein>
<keyword evidence="3" id="KW-1185">Reference proteome</keyword>
<reference evidence="3" key="1">
    <citation type="submission" date="2018-08" db="EMBL/GenBank/DDBJ databases">
        <authorList>
            <person name="Im W.T."/>
        </authorList>
    </citation>
    <scope>NUCLEOTIDE SEQUENCE [LARGE SCALE GENOMIC DNA]</scope>
    <source>
        <strain evidence="3">LA-28</strain>
    </source>
</reference>
<evidence type="ECO:0000256" key="1">
    <source>
        <dbReference type="SAM" id="SignalP"/>
    </source>
</evidence>
<evidence type="ECO:0000313" key="2">
    <source>
        <dbReference type="EMBL" id="RFC66833.1"/>
    </source>
</evidence>
<feature type="chain" id="PRO_5016706235" description="LPS-assembly lipoprotein" evidence="1">
    <location>
        <begin position="26"/>
        <end position="184"/>
    </location>
</feature>
<dbReference type="GO" id="GO:0019867">
    <property type="term" value="C:outer membrane"/>
    <property type="evidence" value="ECO:0007669"/>
    <property type="project" value="InterPro"/>
</dbReference>
<evidence type="ECO:0000313" key="3">
    <source>
        <dbReference type="Proteomes" id="UP000262379"/>
    </source>
</evidence>
<gene>
    <name evidence="2" type="ORF">DY251_15025</name>
</gene>
<dbReference type="Gene3D" id="3.30.160.150">
    <property type="entry name" value="Lipoprotein like domain"/>
    <property type="match status" value="1"/>
</dbReference>
<dbReference type="Proteomes" id="UP000262379">
    <property type="component" value="Unassembled WGS sequence"/>
</dbReference>
<feature type="signal peptide" evidence="1">
    <location>
        <begin position="1"/>
        <end position="25"/>
    </location>
</feature>
<accession>A0A371XC99</accession>
<organism evidence="2 3">
    <name type="scientific">Mesorhizobium denitrificans</name>
    <dbReference type="NCBI Taxonomy" id="2294114"/>
    <lineage>
        <taxon>Bacteria</taxon>
        <taxon>Pseudomonadati</taxon>
        <taxon>Pseudomonadota</taxon>
        <taxon>Alphaproteobacteria</taxon>
        <taxon>Hyphomicrobiales</taxon>
        <taxon>Phyllobacteriaceae</taxon>
        <taxon>Mesorhizobium</taxon>
    </lineage>
</organism>
<comment type="caution">
    <text evidence="2">The sequence shown here is derived from an EMBL/GenBank/DDBJ whole genome shotgun (WGS) entry which is preliminary data.</text>
</comment>
<sequence length="184" mass="19974">MRKVLFRSKRAVPLAAIAMSVAMLSACTVRPLYSDSAPAAAGVSSSMRAELSSIAIKPVPTRYGQEVRNRLIFLFAGGQGEPASPRYSLDLRVTSIRETAATRQITRGENEPTAATITMRASYVLTRNDDGAVVSQGNRQIMSSFDVPRQSFGEMRAEIDAQNRAARELAQLLQLAIAQDLTRG</sequence>
<keyword evidence="1" id="KW-0732">Signal</keyword>
<dbReference type="GO" id="GO:0043165">
    <property type="term" value="P:Gram-negative-bacterium-type cell outer membrane assembly"/>
    <property type="evidence" value="ECO:0007669"/>
    <property type="project" value="InterPro"/>
</dbReference>
<dbReference type="Pfam" id="PF04390">
    <property type="entry name" value="LptE"/>
    <property type="match status" value="1"/>
</dbReference>
<dbReference type="EMBL" id="QURN01000011">
    <property type="protein sequence ID" value="RFC66833.1"/>
    <property type="molecule type" value="Genomic_DNA"/>
</dbReference>
<evidence type="ECO:0008006" key="4">
    <source>
        <dbReference type="Google" id="ProtNLM"/>
    </source>
</evidence>
<dbReference type="AlphaFoldDB" id="A0A371XC99"/>